<feature type="compositionally biased region" description="Gly residues" evidence="1">
    <location>
        <begin position="89"/>
        <end position="98"/>
    </location>
</feature>
<feature type="compositionally biased region" description="Acidic residues" evidence="1">
    <location>
        <begin position="27"/>
        <end position="50"/>
    </location>
</feature>
<comment type="caution">
    <text evidence="3">The sequence shown here is derived from an EMBL/GenBank/DDBJ whole genome shotgun (WGS) entry which is preliminary data.</text>
</comment>
<organism evidence="3 4">
    <name type="scientific">Nothobranchius furzeri</name>
    <name type="common">Turquoise killifish</name>
    <dbReference type="NCBI Taxonomy" id="105023"/>
    <lineage>
        <taxon>Eukaryota</taxon>
        <taxon>Metazoa</taxon>
        <taxon>Chordata</taxon>
        <taxon>Craniata</taxon>
        <taxon>Vertebrata</taxon>
        <taxon>Euteleostomi</taxon>
        <taxon>Actinopterygii</taxon>
        <taxon>Neopterygii</taxon>
        <taxon>Teleostei</taxon>
        <taxon>Neoteleostei</taxon>
        <taxon>Acanthomorphata</taxon>
        <taxon>Ovalentaria</taxon>
        <taxon>Atherinomorphae</taxon>
        <taxon>Cyprinodontiformes</taxon>
        <taxon>Nothobranchiidae</taxon>
        <taxon>Nothobranchius</taxon>
    </lineage>
</organism>
<dbReference type="KEGG" id="nfu:107394496"/>
<feature type="compositionally biased region" description="Polar residues" evidence="1">
    <location>
        <begin position="304"/>
        <end position="314"/>
    </location>
</feature>
<sequence>MLPPNLLTVSIIVLLATAVSTAPVEEKELEEGETEVTEMVEGELSEEEEAAQQTTMSAAPAGGSGVPPNIQDLSASSGQSVERGPHEGAAGGSPGHGGDISSVDPAAAGHPSSSSGSSGSAFPSGASVSAGSADSAGSLVSAGSVSSAGSIAVDLSGVSAGQTHPAGAKDLPASSHTGTNGAVGADLGSNGNGQKLLNGGGGGAGVDSQTGDLGSLGGGVSPLDYSGINDPSSHDYLLGLIGVGLVDVFGTDGHVNIPGHMTPPTHLDVSVIGSGVTAAPSVKKDILHSTGGTGIASIDHYSASSVDQSGAGDTSLTSGSDQSLSSSLSDSSSSAASSSSSSSDSAAYREHSGGADSLDTMGNGRQTHLTDTNREAVTSRTVSISEPQTLQTDLPGGPESVTGQHIDVTASGLQLGRDVTELMPISTNTDSADSITNTLSPVSGVYSHTDQVTMVPASTGTDTVPAGPTGTPLDSSHPAVTDHAQMAGSITEQYNPSGQGPEGAENMELEDTC</sequence>
<dbReference type="EMBL" id="JAAVVJ010000012">
    <property type="protein sequence ID" value="KAF7210845.1"/>
    <property type="molecule type" value="Genomic_DNA"/>
</dbReference>
<dbReference type="Proteomes" id="UP000822369">
    <property type="component" value="Chromosome 12"/>
</dbReference>
<feature type="region of interest" description="Disordered" evidence="1">
    <location>
        <begin position="491"/>
        <end position="513"/>
    </location>
</feature>
<name>A0A9D2XYX0_NOTFU</name>
<feature type="compositionally biased region" description="Low complexity" evidence="1">
    <location>
        <begin position="315"/>
        <end position="346"/>
    </location>
</feature>
<feature type="region of interest" description="Disordered" evidence="1">
    <location>
        <begin position="161"/>
        <end position="206"/>
    </location>
</feature>
<proteinExistence type="predicted"/>
<evidence type="ECO:0000256" key="2">
    <source>
        <dbReference type="SAM" id="SignalP"/>
    </source>
</evidence>
<evidence type="ECO:0000256" key="1">
    <source>
        <dbReference type="SAM" id="MobiDB-lite"/>
    </source>
</evidence>
<feature type="region of interest" description="Disordered" evidence="1">
    <location>
        <begin position="25"/>
        <end position="141"/>
    </location>
</feature>
<keyword evidence="2" id="KW-0732">Signal</keyword>
<feature type="chain" id="PRO_5039631261" evidence="2">
    <location>
        <begin position="22"/>
        <end position="513"/>
    </location>
</feature>
<accession>A0A9D2XYX0</accession>
<feature type="compositionally biased region" description="Low complexity" evidence="1">
    <location>
        <begin position="187"/>
        <end position="197"/>
    </location>
</feature>
<gene>
    <name evidence="3" type="ORF">G4P62_017194</name>
</gene>
<feature type="signal peptide" evidence="2">
    <location>
        <begin position="1"/>
        <end position="21"/>
    </location>
</feature>
<reference evidence="3" key="1">
    <citation type="submission" date="2020-03" db="EMBL/GenBank/DDBJ databases">
        <title>Intra-Species Differences in Population Size shape Life History and Genome Evolution.</title>
        <authorList>
            <person name="Willemsen D."/>
            <person name="Cui R."/>
            <person name="Valenzano D.R."/>
        </authorList>
    </citation>
    <scope>NUCLEOTIDE SEQUENCE</scope>
    <source>
        <strain evidence="3">GRZ</strain>
        <tissue evidence="3">Whole</tissue>
    </source>
</reference>
<evidence type="ECO:0000313" key="4">
    <source>
        <dbReference type="Proteomes" id="UP000822369"/>
    </source>
</evidence>
<feature type="compositionally biased region" description="Low complexity" evidence="1">
    <location>
        <begin position="105"/>
        <end position="141"/>
    </location>
</feature>
<feature type="compositionally biased region" description="Polar residues" evidence="1">
    <location>
        <begin position="363"/>
        <end position="392"/>
    </location>
</feature>
<dbReference type="AlphaFoldDB" id="A0A9D2XYX0"/>
<feature type="region of interest" description="Disordered" evidence="1">
    <location>
        <begin position="304"/>
        <end position="400"/>
    </location>
</feature>
<evidence type="ECO:0000313" key="3">
    <source>
        <dbReference type="EMBL" id="KAF7210845.1"/>
    </source>
</evidence>
<feature type="compositionally biased region" description="Polar residues" evidence="1">
    <location>
        <begin position="71"/>
        <end position="80"/>
    </location>
</feature>
<protein>
    <submittedName>
        <fullName evidence="3">Transcript variant X1</fullName>
    </submittedName>
</protein>